<gene>
    <name evidence="5" type="ORF">M569_03983</name>
</gene>
<feature type="region of interest" description="Disordered" evidence="3">
    <location>
        <begin position="124"/>
        <end position="149"/>
    </location>
</feature>
<evidence type="ECO:0000256" key="3">
    <source>
        <dbReference type="SAM" id="MobiDB-lite"/>
    </source>
</evidence>
<evidence type="ECO:0000256" key="2">
    <source>
        <dbReference type="ARBA" id="ARBA00023242"/>
    </source>
</evidence>
<dbReference type="EMBL" id="AUSU01001551">
    <property type="protein sequence ID" value="EPS70778.1"/>
    <property type="molecule type" value="Genomic_DNA"/>
</dbReference>
<dbReference type="OrthoDB" id="332390at2759"/>
<proteinExistence type="predicted"/>
<reference evidence="5 6" key="1">
    <citation type="journal article" date="2013" name="BMC Genomics">
        <title>The miniature genome of a carnivorous plant Genlisea aurea contains a low number of genes and short non-coding sequences.</title>
        <authorList>
            <person name="Leushkin E.V."/>
            <person name="Sutormin R.A."/>
            <person name="Nabieva E.R."/>
            <person name="Penin A.A."/>
            <person name="Kondrashov A.S."/>
            <person name="Logacheva M.D."/>
        </authorList>
    </citation>
    <scope>NUCLEOTIDE SEQUENCE [LARGE SCALE GENOMIC DNA]</scope>
</reference>
<name>S8E4R9_9LAMI</name>
<dbReference type="Pfam" id="PF15613">
    <property type="entry name" value="WSD"/>
    <property type="match status" value="1"/>
</dbReference>
<evidence type="ECO:0000256" key="1">
    <source>
        <dbReference type="ARBA" id="ARBA00004123"/>
    </source>
</evidence>
<feature type="domain" description="WHIM2" evidence="4">
    <location>
        <begin position="47"/>
        <end position="115"/>
    </location>
</feature>
<evidence type="ECO:0000313" key="5">
    <source>
        <dbReference type="EMBL" id="EPS70778.1"/>
    </source>
</evidence>
<dbReference type="InterPro" id="IPR028941">
    <property type="entry name" value="WHIM2_dom"/>
</dbReference>
<protein>
    <recommendedName>
        <fullName evidence="4">WHIM2 domain-containing protein</fullName>
    </recommendedName>
</protein>
<dbReference type="PANTHER" id="PTHR15546:SF2">
    <property type="entry name" value="DDT DOMAIN-CONTAINING PROTEIN DDB_G0282237"/>
    <property type="match status" value="1"/>
</dbReference>
<dbReference type="InterPro" id="IPR053271">
    <property type="entry name" value="DDT_domain"/>
</dbReference>
<dbReference type="Proteomes" id="UP000015453">
    <property type="component" value="Unassembled WGS sequence"/>
</dbReference>
<keyword evidence="6" id="KW-1185">Reference proteome</keyword>
<accession>S8E4R9</accession>
<dbReference type="AlphaFoldDB" id="S8E4R9"/>
<comment type="caution">
    <text evidence="5">The sequence shown here is derived from an EMBL/GenBank/DDBJ whole genome shotgun (WGS) entry which is preliminary data.</text>
</comment>
<keyword evidence="2" id="KW-0539">Nucleus</keyword>
<comment type="subcellular location">
    <subcellularLocation>
        <location evidence="1">Nucleus</location>
    </subcellularLocation>
</comment>
<sequence length="159" mass="19189">MYSEDLSNPSKREIHKLMKNGIKEQIEMKTAEQRKEFLDIEIDKRPIRTYPLGRDKHYRRYWFFRRDGRVFVQSPPDFKEWGYYQTKEEVDALIGSLNTKGEREKALKKQLQKYYHKICSELEKGGTETEEASTIPRSDRFRSPNDDPSAFLKYVNRWR</sequence>
<dbReference type="PANTHER" id="PTHR15546">
    <property type="entry name" value="BROMODOMAIN ADJACENT TO ZINC FINGER DOMAIN, 2A"/>
    <property type="match status" value="1"/>
</dbReference>
<evidence type="ECO:0000259" key="4">
    <source>
        <dbReference type="Pfam" id="PF15613"/>
    </source>
</evidence>
<dbReference type="GO" id="GO:0005634">
    <property type="term" value="C:nucleus"/>
    <property type="evidence" value="ECO:0007669"/>
    <property type="project" value="UniProtKB-SubCell"/>
</dbReference>
<evidence type="ECO:0000313" key="6">
    <source>
        <dbReference type="Proteomes" id="UP000015453"/>
    </source>
</evidence>
<organism evidence="5 6">
    <name type="scientific">Genlisea aurea</name>
    <dbReference type="NCBI Taxonomy" id="192259"/>
    <lineage>
        <taxon>Eukaryota</taxon>
        <taxon>Viridiplantae</taxon>
        <taxon>Streptophyta</taxon>
        <taxon>Embryophyta</taxon>
        <taxon>Tracheophyta</taxon>
        <taxon>Spermatophyta</taxon>
        <taxon>Magnoliopsida</taxon>
        <taxon>eudicotyledons</taxon>
        <taxon>Gunneridae</taxon>
        <taxon>Pentapetalae</taxon>
        <taxon>asterids</taxon>
        <taxon>lamiids</taxon>
        <taxon>Lamiales</taxon>
        <taxon>Lentibulariaceae</taxon>
        <taxon>Genlisea</taxon>
    </lineage>
</organism>